<dbReference type="AlphaFoldDB" id="A0A1E7LT87"/>
<dbReference type="RefSeq" id="WP_070201796.1">
    <property type="nucleotide sequence ID" value="NZ_LJGZ01000085.1"/>
</dbReference>
<reference evidence="1 2" key="1">
    <citation type="journal article" date="2016" name="Front. Microbiol.">
        <title>Comparative Genomics Analysis of Streptomyces Species Reveals Their Adaptation to the Marine Environment and Their Diversity at the Genomic Level.</title>
        <authorList>
            <person name="Tian X."/>
            <person name="Zhang Z."/>
            <person name="Yang T."/>
            <person name="Chen M."/>
            <person name="Li J."/>
            <person name="Chen F."/>
            <person name="Yang J."/>
            <person name="Li W."/>
            <person name="Zhang B."/>
            <person name="Zhang Z."/>
            <person name="Wu J."/>
            <person name="Zhang C."/>
            <person name="Long L."/>
            <person name="Xiao J."/>
        </authorList>
    </citation>
    <scope>NUCLEOTIDE SEQUENCE [LARGE SCALE GENOMIC DNA]</scope>
    <source>
        <strain evidence="1 2">SCSIO M10372</strain>
    </source>
</reference>
<accession>A0A1E7LT87</accession>
<dbReference type="EMBL" id="LJGZ01000085">
    <property type="protein sequence ID" value="OEV19358.1"/>
    <property type="molecule type" value="Genomic_DNA"/>
</dbReference>
<dbReference type="OrthoDB" id="5346627at2"/>
<evidence type="ECO:0000313" key="1">
    <source>
        <dbReference type="EMBL" id="OEV19358.1"/>
    </source>
</evidence>
<keyword evidence="2" id="KW-1185">Reference proteome</keyword>
<comment type="caution">
    <text evidence="1">The sequence shown here is derived from an EMBL/GenBank/DDBJ whole genome shotgun (WGS) entry which is preliminary data.</text>
</comment>
<dbReference type="Proteomes" id="UP000175971">
    <property type="component" value="Unassembled WGS sequence"/>
</dbReference>
<protein>
    <recommendedName>
        <fullName evidence="3">TraR/DksA family transcriptional regulator</fullName>
    </recommendedName>
</protein>
<gene>
    <name evidence="1" type="ORF">AN221_17475</name>
</gene>
<proteinExistence type="predicted"/>
<sequence length="134" mass="14670">MTAASSRTTTFDQQIPDCLSVVGPGWHPLLMRLHDQLLALASDYRIEQLTPRLGGLRIYVADRFDDDGEFDGTWADTAGRLAEAVELEAEKTCETCGSPGRARFHGDQHRTWIKTLCDECKAAGPQSPPGVDAP</sequence>
<evidence type="ECO:0008006" key="3">
    <source>
        <dbReference type="Google" id="ProtNLM"/>
    </source>
</evidence>
<name>A0A1E7LT87_9ACTN</name>
<evidence type="ECO:0000313" key="2">
    <source>
        <dbReference type="Proteomes" id="UP000175971"/>
    </source>
</evidence>
<organism evidence="1 2">
    <name type="scientific">Streptomyces nanshensis</name>
    <dbReference type="NCBI Taxonomy" id="518642"/>
    <lineage>
        <taxon>Bacteria</taxon>
        <taxon>Bacillati</taxon>
        <taxon>Actinomycetota</taxon>
        <taxon>Actinomycetes</taxon>
        <taxon>Kitasatosporales</taxon>
        <taxon>Streptomycetaceae</taxon>
        <taxon>Streptomyces</taxon>
    </lineage>
</organism>